<comment type="caution">
    <text evidence="2">The sequence shown here is derived from an EMBL/GenBank/DDBJ whole genome shotgun (WGS) entry which is preliminary data.</text>
</comment>
<dbReference type="GO" id="GO:0016747">
    <property type="term" value="F:acyltransferase activity, transferring groups other than amino-acyl groups"/>
    <property type="evidence" value="ECO:0007669"/>
    <property type="project" value="InterPro"/>
</dbReference>
<keyword evidence="3" id="KW-1185">Reference proteome</keyword>
<dbReference type="Gene3D" id="3.40.630.30">
    <property type="match status" value="1"/>
</dbReference>
<dbReference type="PROSITE" id="PS51186">
    <property type="entry name" value="GNAT"/>
    <property type="match status" value="1"/>
</dbReference>
<dbReference type="InterPro" id="IPR016181">
    <property type="entry name" value="Acyl_CoA_acyltransferase"/>
</dbReference>
<dbReference type="OrthoDB" id="7942268at2"/>
<evidence type="ECO:0000313" key="2">
    <source>
        <dbReference type="EMBL" id="PHQ48016.1"/>
    </source>
</evidence>
<dbReference type="AlphaFoldDB" id="A0A2G1X9W5"/>
<proteinExistence type="predicted"/>
<evidence type="ECO:0000313" key="3">
    <source>
        <dbReference type="Proteomes" id="UP000222531"/>
    </source>
</evidence>
<dbReference type="SUPFAM" id="SSF55729">
    <property type="entry name" value="Acyl-CoA N-acyltransferases (Nat)"/>
    <property type="match status" value="1"/>
</dbReference>
<evidence type="ECO:0000259" key="1">
    <source>
        <dbReference type="PROSITE" id="PS51186"/>
    </source>
</evidence>
<reference evidence="2 3" key="1">
    <citation type="journal article" date="2017" name="Biochemistry">
        <title>Identification of the Biosynthetic Pathway for the Antibiotic Bicyclomycin.</title>
        <authorList>
            <person name="Patteson J."/>
            <person name="Cai W."/>
            <person name="Johnson R.A."/>
            <person name="Santa Maria K."/>
            <person name="Li B."/>
        </authorList>
    </citation>
    <scope>NUCLEOTIDE SEQUENCE [LARGE SCALE GENOMIC DNA]</scope>
    <source>
        <strain evidence="2 3">ATCC 21532</strain>
    </source>
</reference>
<gene>
    <name evidence="2" type="ORF">BLA24_31680</name>
</gene>
<dbReference type="RefSeq" id="WP_099202536.1">
    <property type="nucleotide sequence ID" value="NZ_NHZO01000168.1"/>
</dbReference>
<sequence>MTELVLHTLSDRDTALFTSLPGPFLVGRAAFGHVWKPVRDGGEYRPDWCRVALRDGQVVARAAWWGARDDQEPVVLDWFDFAEGEEEAAAELLRTAPFRTEFSLLAPPGWREEAQVRAAVEARVAAAVAAGMKPLVERYRYEWTTACGLPERPGRLVFRAEPDDAVIREVLGRTFEGTLDAHDGGNVAESGLEAAVDDAMDFLNWCPSPRAWWRLAHTPGGDLVGIQVPAHNPNGPCVGYVGVVPEQRGHGYAYDLLVECTHDLVAEGAERITAATDRGNLPMAAHFARVGYPIAQERIDLVP</sequence>
<dbReference type="Proteomes" id="UP000222531">
    <property type="component" value="Unassembled WGS sequence"/>
</dbReference>
<dbReference type="Pfam" id="PF00583">
    <property type="entry name" value="Acetyltransf_1"/>
    <property type="match status" value="1"/>
</dbReference>
<name>A0A2G1X9W5_STRCJ</name>
<keyword evidence="2" id="KW-0808">Transferase</keyword>
<protein>
    <submittedName>
        <fullName evidence="2">GNAT family N-acetyltransferase</fullName>
    </submittedName>
</protein>
<dbReference type="EMBL" id="NHZO01000168">
    <property type="protein sequence ID" value="PHQ48016.1"/>
    <property type="molecule type" value="Genomic_DNA"/>
</dbReference>
<organism evidence="2 3">
    <name type="scientific">Streptomyces cinnamoneus</name>
    <name type="common">Streptoverticillium cinnamoneum</name>
    <dbReference type="NCBI Taxonomy" id="53446"/>
    <lineage>
        <taxon>Bacteria</taxon>
        <taxon>Bacillati</taxon>
        <taxon>Actinomycetota</taxon>
        <taxon>Actinomycetes</taxon>
        <taxon>Kitasatosporales</taxon>
        <taxon>Streptomycetaceae</taxon>
        <taxon>Streptomyces</taxon>
        <taxon>Streptomyces cinnamoneus group</taxon>
    </lineage>
</organism>
<feature type="domain" description="N-acetyltransferase" evidence="1">
    <location>
        <begin position="165"/>
        <end position="303"/>
    </location>
</feature>
<dbReference type="InterPro" id="IPR000182">
    <property type="entry name" value="GNAT_dom"/>
</dbReference>
<accession>A0A2G1X9W5</accession>